<feature type="compositionally biased region" description="Basic residues" evidence="6">
    <location>
        <begin position="236"/>
        <end position="252"/>
    </location>
</feature>
<gene>
    <name evidence="8" type="ORF">ACMD2_26107</name>
</gene>
<feature type="region of interest" description="Disordered" evidence="6">
    <location>
        <begin position="227"/>
        <end position="263"/>
    </location>
</feature>
<dbReference type="PANTHER" id="PTHR13778">
    <property type="entry name" value="GLYCOSYLTRANSFERASE 8 DOMAIN-CONTAINING PROTEIN"/>
    <property type="match status" value="1"/>
</dbReference>
<dbReference type="Proteomes" id="UP000092600">
    <property type="component" value="Unassembled WGS sequence"/>
</dbReference>
<protein>
    <recommendedName>
        <fullName evidence="5">Hexosyltransferase</fullName>
        <ecNumber evidence="5">2.4.1.-</ecNumber>
    </recommendedName>
</protein>
<evidence type="ECO:0000313" key="9">
    <source>
        <dbReference type="Proteomes" id="UP000092600"/>
    </source>
</evidence>
<evidence type="ECO:0000256" key="3">
    <source>
        <dbReference type="ARBA" id="ARBA00022676"/>
    </source>
</evidence>
<evidence type="ECO:0000256" key="5">
    <source>
        <dbReference type="RuleBase" id="RU362027"/>
    </source>
</evidence>
<keyword evidence="3" id="KW-0328">Glycosyltransferase</keyword>
<proteinExistence type="inferred from homology"/>
<comment type="caution">
    <text evidence="8">The sequence shown here is derived from an EMBL/GenBank/DDBJ whole genome shotgun (WGS) entry which is preliminary data.</text>
</comment>
<dbReference type="EMBL" id="LSRQ01005459">
    <property type="protein sequence ID" value="OAY67570.1"/>
    <property type="molecule type" value="Genomic_DNA"/>
</dbReference>
<evidence type="ECO:0000256" key="6">
    <source>
        <dbReference type="SAM" id="MobiDB-lite"/>
    </source>
</evidence>
<keyword evidence="7" id="KW-0732">Signal</keyword>
<dbReference type="PANTHER" id="PTHR13778:SF40">
    <property type="entry name" value="GALACTURONOSYLTRANSFERASE-LIKE 9-RELATED"/>
    <property type="match status" value="1"/>
</dbReference>
<keyword evidence="4 8" id="KW-0808">Transferase</keyword>
<sequence length="291" mass="30815">MASSPAALLLLLLLLLLLVFFFSPSSGEEGNGGGVLPRFAEAPQFRDGEGARGGGGRGGAGGARARGAGAHRDDAGRALPPGIHGRDLLAAEARIVPRLPLLHLVASDPAPERLRSAVAASFPSLRFGVYPFPASLVRGSSPPRPRALESPLNYARSYLADLLPACVPRAIYLDSDVLAVDDVRRLWATRLPSAAVVAAPEYCRANFTATSPRLLVRLRLGPALPPPPPPPPLLLQHRRHARRPPPLARRRLPPQDRGVDGPAAAAEDLRAGVSAAFFWCFAGAIEARRSQ</sequence>
<dbReference type="EC" id="2.4.1.-" evidence="5"/>
<dbReference type="Pfam" id="PF01501">
    <property type="entry name" value="Glyco_transf_8"/>
    <property type="match status" value="1"/>
</dbReference>
<dbReference type="InterPro" id="IPR002495">
    <property type="entry name" value="Glyco_trans_8"/>
</dbReference>
<evidence type="ECO:0000313" key="8">
    <source>
        <dbReference type="EMBL" id="OAY67570.1"/>
    </source>
</evidence>
<evidence type="ECO:0000256" key="4">
    <source>
        <dbReference type="ARBA" id="ARBA00022679"/>
    </source>
</evidence>
<dbReference type="GO" id="GO:0005794">
    <property type="term" value="C:Golgi apparatus"/>
    <property type="evidence" value="ECO:0007669"/>
    <property type="project" value="TreeGrafter"/>
</dbReference>
<evidence type="ECO:0000256" key="2">
    <source>
        <dbReference type="ARBA" id="ARBA00006351"/>
    </source>
</evidence>
<evidence type="ECO:0000256" key="1">
    <source>
        <dbReference type="ARBA" id="ARBA00004877"/>
    </source>
</evidence>
<dbReference type="Gene3D" id="3.90.550.10">
    <property type="entry name" value="Spore Coat Polysaccharide Biosynthesis Protein SpsA, Chain A"/>
    <property type="match status" value="1"/>
</dbReference>
<feature type="signal peptide" evidence="7">
    <location>
        <begin position="1"/>
        <end position="27"/>
    </location>
</feature>
<feature type="region of interest" description="Disordered" evidence="6">
    <location>
        <begin position="46"/>
        <end position="77"/>
    </location>
</feature>
<evidence type="ECO:0000256" key="7">
    <source>
        <dbReference type="SAM" id="SignalP"/>
    </source>
</evidence>
<dbReference type="InterPro" id="IPR050748">
    <property type="entry name" value="Glycosyltrans_8_dom-fam"/>
</dbReference>
<feature type="non-terminal residue" evidence="8">
    <location>
        <position position="291"/>
    </location>
</feature>
<dbReference type="SUPFAM" id="SSF53448">
    <property type="entry name" value="Nucleotide-diphospho-sugar transferases"/>
    <property type="match status" value="1"/>
</dbReference>
<feature type="compositionally biased region" description="Gly residues" evidence="6">
    <location>
        <begin position="51"/>
        <end position="64"/>
    </location>
</feature>
<dbReference type="AlphaFoldDB" id="A0A199USG4"/>
<name>A0A199USG4_ANACO</name>
<feature type="chain" id="PRO_5008508108" description="Hexosyltransferase" evidence="7">
    <location>
        <begin position="28"/>
        <end position="291"/>
    </location>
</feature>
<dbReference type="InterPro" id="IPR029044">
    <property type="entry name" value="Nucleotide-diphossugar_trans"/>
</dbReference>
<comment type="similarity">
    <text evidence="2 5">Belongs to the glycosyltransferase 8 family.</text>
</comment>
<dbReference type="STRING" id="4615.A0A199USG4"/>
<comment type="pathway">
    <text evidence="1">Glycan metabolism; pectin biosynthesis.</text>
</comment>
<accession>A0A199USG4</accession>
<organism evidence="8 9">
    <name type="scientific">Ananas comosus</name>
    <name type="common">Pineapple</name>
    <name type="synonym">Ananas ananas</name>
    <dbReference type="NCBI Taxonomy" id="4615"/>
    <lineage>
        <taxon>Eukaryota</taxon>
        <taxon>Viridiplantae</taxon>
        <taxon>Streptophyta</taxon>
        <taxon>Embryophyta</taxon>
        <taxon>Tracheophyta</taxon>
        <taxon>Spermatophyta</taxon>
        <taxon>Magnoliopsida</taxon>
        <taxon>Liliopsida</taxon>
        <taxon>Poales</taxon>
        <taxon>Bromeliaceae</taxon>
        <taxon>Bromelioideae</taxon>
        <taxon>Ananas</taxon>
    </lineage>
</organism>
<dbReference type="GO" id="GO:0016757">
    <property type="term" value="F:glycosyltransferase activity"/>
    <property type="evidence" value="ECO:0007669"/>
    <property type="project" value="UniProtKB-KW"/>
</dbReference>
<reference evidence="8 9" key="1">
    <citation type="journal article" date="2016" name="DNA Res.">
        <title>The draft genome of MD-2 pineapple using hybrid error correction of long reads.</title>
        <authorList>
            <person name="Redwan R.M."/>
            <person name="Saidin A."/>
            <person name="Kumar S.V."/>
        </authorList>
    </citation>
    <scope>NUCLEOTIDE SEQUENCE [LARGE SCALE GENOMIC DNA]</scope>
    <source>
        <strain evidence="9">cv. MD2</strain>
        <tissue evidence="8">Leaf</tissue>
    </source>
</reference>